<proteinExistence type="predicted"/>
<dbReference type="EMBL" id="CAJVPI010002728">
    <property type="protein sequence ID" value="CAG8648497.1"/>
    <property type="molecule type" value="Genomic_DNA"/>
</dbReference>
<sequence length="100" mass="11196">MAASDWSIFGTLSVSTKQTTNEHYSRSFTDPTSPAESLFSSSSKQKDPAQSQPSTTNFNSTAINNMVRQFWISYIAIWTVDAIIVRTYGKQKSPQRSTSY</sequence>
<gene>
    <name evidence="2" type="ORF">PBRASI_LOCUS10152</name>
</gene>
<comment type="caution">
    <text evidence="2">The sequence shown here is derived from an EMBL/GenBank/DDBJ whole genome shotgun (WGS) entry which is preliminary data.</text>
</comment>
<evidence type="ECO:0000313" key="2">
    <source>
        <dbReference type="EMBL" id="CAG8648497.1"/>
    </source>
</evidence>
<dbReference type="Proteomes" id="UP000789739">
    <property type="component" value="Unassembled WGS sequence"/>
</dbReference>
<evidence type="ECO:0000256" key="1">
    <source>
        <dbReference type="SAM" id="MobiDB-lite"/>
    </source>
</evidence>
<evidence type="ECO:0000313" key="3">
    <source>
        <dbReference type="Proteomes" id="UP000789739"/>
    </source>
</evidence>
<dbReference type="AlphaFoldDB" id="A0A9N9DPR4"/>
<feature type="region of interest" description="Disordered" evidence="1">
    <location>
        <begin position="18"/>
        <end position="58"/>
    </location>
</feature>
<protein>
    <submittedName>
        <fullName evidence="2">9933_t:CDS:1</fullName>
    </submittedName>
</protein>
<reference evidence="2" key="1">
    <citation type="submission" date="2021-06" db="EMBL/GenBank/DDBJ databases">
        <authorList>
            <person name="Kallberg Y."/>
            <person name="Tangrot J."/>
            <person name="Rosling A."/>
        </authorList>
    </citation>
    <scope>NUCLEOTIDE SEQUENCE</scope>
    <source>
        <strain evidence="2">BR232B</strain>
    </source>
</reference>
<accession>A0A9N9DPR4</accession>
<keyword evidence="3" id="KW-1185">Reference proteome</keyword>
<organism evidence="2 3">
    <name type="scientific">Paraglomus brasilianum</name>
    <dbReference type="NCBI Taxonomy" id="144538"/>
    <lineage>
        <taxon>Eukaryota</taxon>
        <taxon>Fungi</taxon>
        <taxon>Fungi incertae sedis</taxon>
        <taxon>Mucoromycota</taxon>
        <taxon>Glomeromycotina</taxon>
        <taxon>Glomeromycetes</taxon>
        <taxon>Paraglomerales</taxon>
        <taxon>Paraglomeraceae</taxon>
        <taxon>Paraglomus</taxon>
    </lineage>
</organism>
<name>A0A9N9DPR4_9GLOM</name>